<dbReference type="EMBL" id="VSSQ01000336">
    <property type="protein sequence ID" value="MPL91702.1"/>
    <property type="molecule type" value="Genomic_DNA"/>
</dbReference>
<sequence>MVKDILNTIGIPYKQTRFLKAPSQSYIVYFHDYEVRGADHKNLIKENDITLELYSYSIDEKSESLIECELNERNIEYKKQSSYWIDSEQLYQTIYEFNYIEKV</sequence>
<reference evidence="1" key="1">
    <citation type="submission" date="2019-08" db="EMBL/GenBank/DDBJ databases">
        <authorList>
            <person name="Kucharzyk K."/>
            <person name="Murdoch R.W."/>
            <person name="Higgins S."/>
            <person name="Loffler F."/>
        </authorList>
    </citation>
    <scope>NUCLEOTIDE SEQUENCE</scope>
</reference>
<evidence type="ECO:0000313" key="1">
    <source>
        <dbReference type="EMBL" id="MPL91702.1"/>
    </source>
</evidence>
<proteinExistence type="predicted"/>
<accession>A0A644VM30</accession>
<gene>
    <name evidence="1" type="ORF">SDC9_37778</name>
</gene>
<protein>
    <submittedName>
        <fullName evidence="1">Uncharacterized protein</fullName>
    </submittedName>
</protein>
<comment type="caution">
    <text evidence="1">The sequence shown here is derived from an EMBL/GenBank/DDBJ whole genome shotgun (WGS) entry which is preliminary data.</text>
</comment>
<dbReference type="AlphaFoldDB" id="A0A644VM30"/>
<name>A0A644VM30_9ZZZZ</name>
<organism evidence="1">
    <name type="scientific">bioreactor metagenome</name>
    <dbReference type="NCBI Taxonomy" id="1076179"/>
    <lineage>
        <taxon>unclassified sequences</taxon>
        <taxon>metagenomes</taxon>
        <taxon>ecological metagenomes</taxon>
    </lineage>
</organism>